<evidence type="ECO:0000313" key="2">
    <source>
        <dbReference type="EMBL" id="OEH84281.1"/>
    </source>
</evidence>
<dbReference type="EMBL" id="MJAT01000039">
    <property type="protein sequence ID" value="OEH84281.1"/>
    <property type="molecule type" value="Genomic_DNA"/>
</dbReference>
<evidence type="ECO:0000313" key="3">
    <source>
        <dbReference type="Proteomes" id="UP000095255"/>
    </source>
</evidence>
<reference evidence="2 3" key="1">
    <citation type="submission" date="2016-09" db="EMBL/GenBank/DDBJ databases">
        <title>Desulfuribacillus arsenicus sp. nov., an obligately anaerobic, dissimilatory arsenic- and antimonate-reducing bacterium isolated from anoxic sediments.</title>
        <authorList>
            <person name="Abin C.A."/>
            <person name="Hollibaugh J.T."/>
        </authorList>
    </citation>
    <scope>NUCLEOTIDE SEQUENCE [LARGE SCALE GENOMIC DNA]</scope>
    <source>
        <strain evidence="2 3">MLFW-2</strain>
    </source>
</reference>
<sequence>MSVEFIPRETVSSLPVADVVLKSDNSVVTTSYQYEVKQPEEDKNDFIVEVKASKLKRVREKLELLTSDRFPLYELFLGISSTCLGAFLSALASDIQLTTRKGQFLFIFCPIVAMGTGVAYLFLRYISILKPKIIATDLLVEIVDPDKAIGKEI</sequence>
<dbReference type="OrthoDB" id="9813837at2"/>
<evidence type="ECO:0000256" key="1">
    <source>
        <dbReference type="SAM" id="Phobius"/>
    </source>
</evidence>
<dbReference type="STRING" id="1390249.BHU72_10730"/>
<keyword evidence="1" id="KW-1133">Transmembrane helix</keyword>
<keyword evidence="3" id="KW-1185">Reference proteome</keyword>
<feature type="transmembrane region" description="Helical" evidence="1">
    <location>
        <begin position="72"/>
        <end position="92"/>
    </location>
</feature>
<gene>
    <name evidence="2" type="ORF">BHU72_10730</name>
</gene>
<feature type="transmembrane region" description="Helical" evidence="1">
    <location>
        <begin position="104"/>
        <end position="123"/>
    </location>
</feature>
<dbReference type="Proteomes" id="UP000095255">
    <property type="component" value="Unassembled WGS sequence"/>
</dbReference>
<comment type="caution">
    <text evidence="2">The sequence shown here is derived from an EMBL/GenBank/DDBJ whole genome shotgun (WGS) entry which is preliminary data.</text>
</comment>
<dbReference type="RefSeq" id="WP_069703264.1">
    <property type="nucleotide sequence ID" value="NZ_MJAT01000039.1"/>
</dbReference>
<name>A0A1E5L2J6_9FIRM</name>
<proteinExistence type="predicted"/>
<protein>
    <submittedName>
        <fullName evidence="2">Uncharacterized protein</fullName>
    </submittedName>
</protein>
<keyword evidence="1" id="KW-0812">Transmembrane</keyword>
<keyword evidence="1" id="KW-0472">Membrane</keyword>
<dbReference type="AlphaFoldDB" id="A0A1E5L2J6"/>
<accession>A0A1E5L2J6</accession>
<organism evidence="2 3">
    <name type="scientific">Desulfuribacillus stibiiarsenatis</name>
    <dbReference type="NCBI Taxonomy" id="1390249"/>
    <lineage>
        <taxon>Bacteria</taxon>
        <taxon>Bacillati</taxon>
        <taxon>Bacillota</taxon>
        <taxon>Desulfuribacillia</taxon>
        <taxon>Desulfuribacillales</taxon>
        <taxon>Desulfuribacillaceae</taxon>
        <taxon>Desulfuribacillus</taxon>
    </lineage>
</organism>